<accession>A0ABY8TQQ4</accession>
<dbReference type="InterPro" id="IPR036866">
    <property type="entry name" value="RibonucZ/Hydroxyglut_hydro"/>
</dbReference>
<keyword evidence="3" id="KW-1185">Reference proteome</keyword>
<dbReference type="PANTHER" id="PTHR46018:SF2">
    <property type="entry name" value="ZINC PHOSPHODIESTERASE ELAC PROTEIN 1"/>
    <property type="match status" value="1"/>
</dbReference>
<name>A0ABY8TQQ4_TETOB</name>
<feature type="compositionally biased region" description="Low complexity" evidence="1">
    <location>
        <begin position="90"/>
        <end position="100"/>
    </location>
</feature>
<protein>
    <recommendedName>
        <fullName evidence="4">Metallo-beta-lactamase domain-containing protein</fullName>
    </recommendedName>
</protein>
<proteinExistence type="predicted"/>
<reference evidence="2 3" key="1">
    <citation type="submission" date="2023-05" db="EMBL/GenBank/DDBJ databases">
        <title>A 100% complete, gapless, phased diploid assembly of the Scenedesmus obliquus UTEX 3031 genome.</title>
        <authorList>
            <person name="Biondi T.C."/>
            <person name="Hanschen E.R."/>
            <person name="Kwon T."/>
            <person name="Eng W."/>
            <person name="Kruse C.P.S."/>
            <person name="Koehler S.I."/>
            <person name="Kunde Y."/>
            <person name="Gleasner C.D."/>
            <person name="You Mak K.T."/>
            <person name="Polle J."/>
            <person name="Hovde B.T."/>
            <person name="Starkenburg S.R."/>
        </authorList>
    </citation>
    <scope>NUCLEOTIDE SEQUENCE [LARGE SCALE GENOMIC DNA]</scope>
    <source>
        <strain evidence="2 3">DOE0152z</strain>
    </source>
</reference>
<gene>
    <name evidence="2" type="ORF">OEZ85_010318</name>
</gene>
<dbReference type="Gene3D" id="3.60.15.10">
    <property type="entry name" value="Ribonuclease Z/Hydroxyacylglutathione hydrolase-like"/>
    <property type="match status" value="1"/>
</dbReference>
<organism evidence="2 3">
    <name type="scientific">Tetradesmus obliquus</name>
    <name type="common">Green alga</name>
    <name type="synonym">Acutodesmus obliquus</name>
    <dbReference type="NCBI Taxonomy" id="3088"/>
    <lineage>
        <taxon>Eukaryota</taxon>
        <taxon>Viridiplantae</taxon>
        <taxon>Chlorophyta</taxon>
        <taxon>core chlorophytes</taxon>
        <taxon>Chlorophyceae</taxon>
        <taxon>CS clade</taxon>
        <taxon>Sphaeropleales</taxon>
        <taxon>Scenedesmaceae</taxon>
        <taxon>Tetradesmus</taxon>
    </lineage>
</organism>
<sequence>MLPRSFLLPSSKPGTAGFGPHAVPCAQPHALFMVDCGEGSHRQARSTGLQLEQVDSIFITHLHGDHCFGIGSMLVSLCAARRAQREREQQQQQQQQQQQRDWPAGEGPGVLRLVGPPKLGELVSALLVGAGVGRRLDLPVYVTEFCEDDSDAHGWQPLPGCAPGQAFVRRLAPQVLPREQLPAGLLERLDRAGLDWQNHPSNTRRTMFKAKSGLVWRLASQHATITAAQLQHRVPCWGYVFDELTPQQQQQQQQQEHEQDEKDEQQQQQQRQGRRVLILGDTVDSRAIAPVACGADLVSHEATFASGMEGKAAVAQHSTAWMAGEFAAAIQARSLVLTHFSARYEGSAPGSSGGPPQQGGRGGRGGQQDRRVRAWEVAQANEEAAAADERAVKALQREAEECYNGGPILLAADLFTAHVPARQPQGDGK</sequence>
<evidence type="ECO:0000256" key="1">
    <source>
        <dbReference type="SAM" id="MobiDB-lite"/>
    </source>
</evidence>
<dbReference type="Pfam" id="PF23023">
    <property type="entry name" value="Anti-Pycsar_Apyc1"/>
    <property type="match status" value="1"/>
</dbReference>
<feature type="region of interest" description="Disordered" evidence="1">
    <location>
        <begin position="345"/>
        <end position="371"/>
    </location>
</feature>
<evidence type="ECO:0000313" key="3">
    <source>
        <dbReference type="Proteomes" id="UP001244341"/>
    </source>
</evidence>
<feature type="region of interest" description="Disordered" evidence="1">
    <location>
        <begin position="248"/>
        <end position="272"/>
    </location>
</feature>
<dbReference type="EMBL" id="CP126209">
    <property type="protein sequence ID" value="WIA10111.1"/>
    <property type="molecule type" value="Genomic_DNA"/>
</dbReference>
<dbReference type="Proteomes" id="UP001244341">
    <property type="component" value="Chromosome 2b"/>
</dbReference>
<evidence type="ECO:0000313" key="2">
    <source>
        <dbReference type="EMBL" id="WIA10111.1"/>
    </source>
</evidence>
<dbReference type="PANTHER" id="PTHR46018">
    <property type="entry name" value="ZINC PHOSPHODIESTERASE ELAC PROTEIN 1"/>
    <property type="match status" value="1"/>
</dbReference>
<evidence type="ECO:0008006" key="4">
    <source>
        <dbReference type="Google" id="ProtNLM"/>
    </source>
</evidence>
<dbReference type="SUPFAM" id="SSF56281">
    <property type="entry name" value="Metallo-hydrolase/oxidoreductase"/>
    <property type="match status" value="1"/>
</dbReference>
<feature type="compositionally biased region" description="Gly residues" evidence="1">
    <location>
        <begin position="351"/>
        <end position="366"/>
    </location>
</feature>
<feature type="region of interest" description="Disordered" evidence="1">
    <location>
        <begin position="86"/>
        <end position="109"/>
    </location>
</feature>